<dbReference type="AlphaFoldDB" id="A0A848DMR5"/>
<protein>
    <submittedName>
        <fullName evidence="5">Class I SAM-dependent methyltransferase</fullName>
    </submittedName>
</protein>
<evidence type="ECO:0000313" key="5">
    <source>
        <dbReference type="EMBL" id="NMH93845.1"/>
    </source>
</evidence>
<dbReference type="GO" id="GO:0032259">
    <property type="term" value="P:methylation"/>
    <property type="evidence" value="ECO:0007669"/>
    <property type="project" value="UniProtKB-KW"/>
</dbReference>
<dbReference type="InterPro" id="IPR029063">
    <property type="entry name" value="SAM-dependent_MTases_sf"/>
</dbReference>
<evidence type="ECO:0000313" key="6">
    <source>
        <dbReference type="Proteomes" id="UP000586918"/>
    </source>
</evidence>
<dbReference type="Proteomes" id="UP000586918">
    <property type="component" value="Unassembled WGS sequence"/>
</dbReference>
<evidence type="ECO:0000259" key="4">
    <source>
        <dbReference type="Pfam" id="PF08241"/>
    </source>
</evidence>
<keyword evidence="3" id="KW-0949">S-adenosyl-L-methionine</keyword>
<proteinExistence type="predicted"/>
<comment type="caution">
    <text evidence="5">The sequence shown here is derived from an EMBL/GenBank/DDBJ whole genome shotgun (WGS) entry which is preliminary data.</text>
</comment>
<dbReference type="EMBL" id="JAAXKZ010000084">
    <property type="protein sequence ID" value="NMH93845.1"/>
    <property type="molecule type" value="Genomic_DNA"/>
</dbReference>
<evidence type="ECO:0000256" key="2">
    <source>
        <dbReference type="ARBA" id="ARBA00022679"/>
    </source>
</evidence>
<gene>
    <name evidence="5" type="ORF">HF519_20165</name>
</gene>
<dbReference type="PANTHER" id="PTHR43464:SF19">
    <property type="entry name" value="UBIQUINONE BIOSYNTHESIS O-METHYLTRANSFERASE, MITOCHONDRIAL"/>
    <property type="match status" value="1"/>
</dbReference>
<dbReference type="PANTHER" id="PTHR43464">
    <property type="entry name" value="METHYLTRANSFERASE"/>
    <property type="match status" value="1"/>
</dbReference>
<dbReference type="RefSeq" id="WP_169414538.1">
    <property type="nucleotide sequence ID" value="NZ_JAAXKZ010000084.1"/>
</dbReference>
<reference evidence="5 6" key="1">
    <citation type="submission" date="2020-04" db="EMBL/GenBank/DDBJ databases">
        <authorList>
            <person name="Klaysubun C."/>
            <person name="Duangmal K."/>
            <person name="Lipun K."/>
        </authorList>
    </citation>
    <scope>NUCLEOTIDE SEQUENCE [LARGE SCALE GENOMIC DNA]</scope>
    <source>
        <strain evidence="5 6">DSM 45300</strain>
    </source>
</reference>
<dbReference type="Gene3D" id="3.40.50.150">
    <property type="entry name" value="Vaccinia Virus protein VP39"/>
    <property type="match status" value="1"/>
</dbReference>
<name>A0A848DMR5_9PSEU</name>
<evidence type="ECO:0000256" key="3">
    <source>
        <dbReference type="ARBA" id="ARBA00022691"/>
    </source>
</evidence>
<dbReference type="Pfam" id="PF08241">
    <property type="entry name" value="Methyltransf_11"/>
    <property type="match status" value="1"/>
</dbReference>
<feature type="domain" description="Methyltransferase type 11" evidence="4">
    <location>
        <begin position="45"/>
        <end position="133"/>
    </location>
</feature>
<sequence>MSWRMVDEGWGRRAADFASLLEPASMREYLFVHRRLGLGPGDRLLDVACGAGLAIELARLQGAVCSGIDASHRLVEIARLRSPGCDIRVGDMAESGFDDATFDVVTSFRGIWGTTPAAMAEVRRVLRPGGQVALTFWGDMAATPGGRLFAPFRLAGEAQVAHQSDMVALKQPGVAARFLAEAGLEPGELFTVPFFLEFADAEHYARALASSGPAYEAIQVAGADAFHTACLEAAHPFVQDGRPIRAEIRLWGIIGRAPR</sequence>
<dbReference type="SUPFAM" id="SSF53335">
    <property type="entry name" value="S-adenosyl-L-methionine-dependent methyltransferases"/>
    <property type="match status" value="1"/>
</dbReference>
<accession>A0A848DMR5</accession>
<dbReference type="GO" id="GO:0008757">
    <property type="term" value="F:S-adenosylmethionine-dependent methyltransferase activity"/>
    <property type="evidence" value="ECO:0007669"/>
    <property type="project" value="InterPro"/>
</dbReference>
<keyword evidence="6" id="KW-1185">Reference proteome</keyword>
<keyword evidence="1 5" id="KW-0489">Methyltransferase</keyword>
<organism evidence="5 6">
    <name type="scientific">Pseudonocardia bannensis</name>
    <dbReference type="NCBI Taxonomy" id="630973"/>
    <lineage>
        <taxon>Bacteria</taxon>
        <taxon>Bacillati</taxon>
        <taxon>Actinomycetota</taxon>
        <taxon>Actinomycetes</taxon>
        <taxon>Pseudonocardiales</taxon>
        <taxon>Pseudonocardiaceae</taxon>
        <taxon>Pseudonocardia</taxon>
    </lineage>
</organism>
<dbReference type="CDD" id="cd02440">
    <property type="entry name" value="AdoMet_MTases"/>
    <property type="match status" value="1"/>
</dbReference>
<keyword evidence="2 5" id="KW-0808">Transferase</keyword>
<dbReference type="InterPro" id="IPR013216">
    <property type="entry name" value="Methyltransf_11"/>
</dbReference>
<evidence type="ECO:0000256" key="1">
    <source>
        <dbReference type="ARBA" id="ARBA00022603"/>
    </source>
</evidence>